<feature type="compositionally biased region" description="Low complexity" evidence="7">
    <location>
        <begin position="412"/>
        <end position="430"/>
    </location>
</feature>
<proteinExistence type="predicted"/>
<feature type="coiled-coil region" evidence="6">
    <location>
        <begin position="180"/>
        <end position="223"/>
    </location>
</feature>
<evidence type="ECO:0008006" key="14">
    <source>
        <dbReference type="Google" id="ProtNLM"/>
    </source>
</evidence>
<feature type="region of interest" description="Disordered" evidence="7">
    <location>
        <begin position="696"/>
        <end position="718"/>
    </location>
</feature>
<dbReference type="PANTHER" id="PTHR22538">
    <property type="entry name" value="CILIA- AND FLAGELLA-ASSOCIATED PROTEIN 74"/>
    <property type="match status" value="1"/>
</dbReference>
<feature type="region of interest" description="Disordered" evidence="7">
    <location>
        <begin position="406"/>
        <end position="430"/>
    </location>
</feature>
<evidence type="ECO:0000259" key="11">
    <source>
        <dbReference type="Pfam" id="PF24798"/>
    </source>
</evidence>
<dbReference type="Pfam" id="PF22544">
    <property type="entry name" value="HYDIN_VesB_CFA65-like_Ig"/>
    <property type="match status" value="1"/>
</dbReference>
<evidence type="ECO:0000313" key="13">
    <source>
        <dbReference type="Proteomes" id="UP000579812"/>
    </source>
</evidence>
<protein>
    <recommendedName>
        <fullName evidence="14">Cilia- and flagella-associated protein 74</fullName>
    </recommendedName>
</protein>
<feature type="region of interest" description="Disordered" evidence="7">
    <location>
        <begin position="1"/>
        <end position="31"/>
    </location>
</feature>
<dbReference type="OrthoDB" id="545169at2759"/>
<dbReference type="Pfam" id="PF24778">
    <property type="entry name" value="Ig-CFAP74_3rd"/>
    <property type="match status" value="1"/>
</dbReference>
<dbReference type="Proteomes" id="UP000579812">
    <property type="component" value="Unassembled WGS sequence"/>
</dbReference>
<dbReference type="EMBL" id="JAAMOB010000008">
    <property type="protein sequence ID" value="KAF4109527.1"/>
    <property type="molecule type" value="Genomic_DNA"/>
</dbReference>
<name>A0A7J6CQB1_9TELE</name>
<evidence type="ECO:0000256" key="7">
    <source>
        <dbReference type="SAM" id="MobiDB-lite"/>
    </source>
</evidence>
<evidence type="ECO:0000256" key="5">
    <source>
        <dbReference type="ARBA" id="ARBA00023273"/>
    </source>
</evidence>
<evidence type="ECO:0000256" key="2">
    <source>
        <dbReference type="ARBA" id="ARBA00004496"/>
    </source>
</evidence>
<evidence type="ECO:0000256" key="3">
    <source>
        <dbReference type="ARBA" id="ARBA00022490"/>
    </source>
</evidence>
<dbReference type="InterPro" id="IPR056310">
    <property type="entry name" value="Ig-CFAP74_4th"/>
</dbReference>
<sequence length="1595" mass="178139">MANIADLSTPASEQEPRNIGAQEHTDEIGTWDDSFGFEDDFPDWSTGIDSWEVSDCEDGSDKGGEKQNTDKIRMFKLQKVLDQLDIFYQQKKLDVLQAREELKAFQLHVTNLEELRDKIEVDMEREKQAENSVALFRLRAQHKCMCAELQVEEDLGAHLAMILKEHELELCQVEVELGRFSSLRQELDLEEKNIQSQDKKKQKLRLQREKNVIKERKHKAQRDKIENNKALQEEVDVQRKQQQQAVASHRKAAVYLNQTLQRMKRKEAEAEERRKELIKKRQTAVMTLKASFAANQETLCARKQRQKAYEQKQREREQNLKESLEAKGLNSTELIHRQRLQECFNKKIAEFEDTQRVGHMEIVAKLLLEQNIKEGCRKSPALSHEKKHDEKLLQNLLPPSALTRREERNVMSSSRASCVRSHSIGDSDVSSSLDSAELKWGERVEMEDEDEGEMSLAQPEFTGLWENKHKDNTATSDENFQLETSYTTIKTDMNQSLVSKLTKKNVKSRESKGPPFISKPEVILFKDCDVGKIYKKKVMLTNVTYMTNYCKLLGVSQNLKDYVSVSFEPPGPMSAGMACELEVIFRPLLDVDLGGMIHFQSATGPFSVAIKCSKKKCEMVVDQCLVDFGTHVVGQKVSRVITLTNRGALGTRYMLTPITYGPLQQCFTSTLVSGKTASAEMPSVNVDNTAEIPSGTENTGDAAHIDLKPGVSPVSSRSPDELLMADPGLVDTTVEQQSTFEPTEFSIAEAYVGDVGPFMSVKLPIIFTPSIPGEAKLDFQITFSQLSCEPIVVSVSGVAESAPVWVTKPNIDLKICIYDRLYQDSIEVQSRASTALRLTFKVCKEMRNHMSILPKTGFIQAKSSFSAQLKFLPRQSLFADAKSFFNKDTRVLEVPLTVQVADQVKPVLFTVHAVVTNSDLRFDHTEVDFGHCSIYESAQIAVRLTNCSLLAQEFGFVGIPKFIDIQPNDGFGTLLPSQCMDIYLIFSPSKAGEYNFTLTCKTNINRDFLLSCHATAIQPSLKLSDCLVEFGGTAVGDRTTAVLYVENISAGPEAAARLFTFSVPENSDITITPTSGRVLPGQKCLVQVTFSPTLSDHVINAEALRWREEFHTDTSNCQHTEPDAKSKMETLLLLVKDHGSKVMPANGSPFHSPSPADIQAGSFEYLAVKASLLRSFTERHVRYVISCFNSSSDIVLETPEEPRYSPHETLYLELRCPAIRPALLLISDSGHNTIHFNQVAVGQKVLKKLIIQNISSETVKLTSSLLDVTGPFSVLNAMRSIGPEETHMILIAFTPSLAKKYYETLEVSCSQMSLELALSGEAVNPIITCSNEGHINFDYVPVNESASQVFRLQNMSSLDVQFSVLLEERDDRILAVHVGTQNYSGMSVFRVSPSGGAITSAGAVDITVTFHPDHESLHYRDLLTVQLMNKQTVCALELRGSSCRHNMFVCGGDPVVVCSESLIPSHIYTSGLMKHEDSKRLLLTLRSEYQEGRAIVATRRLHVGCVFSTKPTTKKTVEFTWENISPVEQQGFKVAPMQGSVDAGHRCPITISWMPPSGLAPNSVLQACALLTVRGDETDVYRVTLMAHTDKNTAT</sequence>
<feature type="coiled-coil region" evidence="6">
    <location>
        <begin position="253"/>
        <end position="283"/>
    </location>
</feature>
<comment type="caution">
    <text evidence="12">The sequence shown here is derived from an EMBL/GenBank/DDBJ whole genome shotgun (WGS) entry which is preliminary data.</text>
</comment>
<evidence type="ECO:0000259" key="8">
    <source>
        <dbReference type="Pfam" id="PF22544"/>
    </source>
</evidence>
<dbReference type="PANTHER" id="PTHR22538:SF0">
    <property type="entry name" value="CILIA- AND FLAGELLA-ASSOCIATED PROTEIN 74"/>
    <property type="match status" value="1"/>
</dbReference>
<evidence type="ECO:0000256" key="6">
    <source>
        <dbReference type="SAM" id="Coils"/>
    </source>
</evidence>
<feature type="domain" description="HYDIN/VesB/CFA65-like Ig-like" evidence="8">
    <location>
        <begin position="1019"/>
        <end position="1095"/>
    </location>
</feature>
<dbReference type="GO" id="GO:0005929">
    <property type="term" value="C:cilium"/>
    <property type="evidence" value="ECO:0007669"/>
    <property type="project" value="UniProtKB-SubCell"/>
</dbReference>
<feature type="domain" description="CFAP74 second Ig-like" evidence="9">
    <location>
        <begin position="621"/>
        <end position="799"/>
    </location>
</feature>
<dbReference type="InterPro" id="IPR013783">
    <property type="entry name" value="Ig-like_fold"/>
</dbReference>
<comment type="subcellular location">
    <subcellularLocation>
        <location evidence="1">Cell projection</location>
        <location evidence="1">Cilium</location>
    </subcellularLocation>
    <subcellularLocation>
        <location evidence="2">Cytoplasm</location>
    </subcellularLocation>
</comment>
<dbReference type="InterPro" id="IPR053879">
    <property type="entry name" value="HYDIN_VesB_CFA65-like_Ig"/>
</dbReference>
<gene>
    <name evidence="12" type="ORF">G5714_008779</name>
</gene>
<feature type="region of interest" description="Disordered" evidence="7">
    <location>
        <begin position="43"/>
        <end position="67"/>
    </location>
</feature>
<keyword evidence="3" id="KW-0963">Cytoplasm</keyword>
<accession>A0A7J6CQB1</accession>
<evidence type="ECO:0000313" key="12">
    <source>
        <dbReference type="EMBL" id="KAF4109527.1"/>
    </source>
</evidence>
<evidence type="ECO:0000256" key="1">
    <source>
        <dbReference type="ARBA" id="ARBA00004138"/>
    </source>
</evidence>
<evidence type="ECO:0000259" key="10">
    <source>
        <dbReference type="Pfam" id="PF24778"/>
    </source>
</evidence>
<evidence type="ECO:0000256" key="4">
    <source>
        <dbReference type="ARBA" id="ARBA00023069"/>
    </source>
</evidence>
<dbReference type="InterPro" id="IPR056306">
    <property type="entry name" value="Ig-CFAP74_2nd"/>
</dbReference>
<feature type="domain" description="CFAP74 third Ig-like" evidence="10">
    <location>
        <begin position="804"/>
        <end position="916"/>
    </location>
</feature>
<dbReference type="Gene3D" id="2.60.40.10">
    <property type="entry name" value="Immunoglobulins"/>
    <property type="match status" value="5"/>
</dbReference>
<keyword evidence="6" id="KW-0175">Coiled coil</keyword>
<feature type="domain" description="CFAP74 fourth Ig-like" evidence="11">
    <location>
        <begin position="922"/>
        <end position="1015"/>
    </location>
</feature>
<feature type="coiled-coil region" evidence="6">
    <location>
        <begin position="95"/>
        <end position="132"/>
    </location>
</feature>
<keyword evidence="4" id="KW-0969">Cilium</keyword>
<dbReference type="GO" id="GO:0005737">
    <property type="term" value="C:cytoplasm"/>
    <property type="evidence" value="ECO:0007669"/>
    <property type="project" value="UniProtKB-SubCell"/>
</dbReference>
<organism evidence="12 13">
    <name type="scientific">Onychostoma macrolepis</name>
    <dbReference type="NCBI Taxonomy" id="369639"/>
    <lineage>
        <taxon>Eukaryota</taxon>
        <taxon>Metazoa</taxon>
        <taxon>Chordata</taxon>
        <taxon>Craniata</taxon>
        <taxon>Vertebrata</taxon>
        <taxon>Euteleostomi</taxon>
        <taxon>Actinopterygii</taxon>
        <taxon>Neopterygii</taxon>
        <taxon>Teleostei</taxon>
        <taxon>Ostariophysi</taxon>
        <taxon>Cypriniformes</taxon>
        <taxon>Cyprinidae</taxon>
        <taxon>Acrossocheilinae</taxon>
        <taxon>Onychostoma</taxon>
    </lineage>
</organism>
<dbReference type="InterPro" id="IPR056307">
    <property type="entry name" value="Ig-CFAP74_3rd"/>
</dbReference>
<dbReference type="Pfam" id="PF24770">
    <property type="entry name" value="Ig-CFAP74_2"/>
    <property type="match status" value="1"/>
</dbReference>
<evidence type="ECO:0000259" key="9">
    <source>
        <dbReference type="Pfam" id="PF24770"/>
    </source>
</evidence>
<dbReference type="Pfam" id="PF24771">
    <property type="entry name" value="Ig_CFAP74_1st"/>
    <property type="match status" value="1"/>
</dbReference>
<dbReference type="Pfam" id="PF24798">
    <property type="entry name" value="Ig-CFAP74_4th"/>
    <property type="match status" value="1"/>
</dbReference>
<reference evidence="12 13" key="1">
    <citation type="submission" date="2020-04" db="EMBL/GenBank/DDBJ databases">
        <title>Chromosome-level genome assembly of a cyprinid fish Onychostoma macrolepis by integration of Nanopore Sequencing, Bionano and Hi-C technology.</title>
        <authorList>
            <person name="Wang D."/>
        </authorList>
    </citation>
    <scope>NUCLEOTIDE SEQUENCE [LARGE SCALE GENOMIC DNA]</scope>
    <source>
        <strain evidence="12">SWU-2019</strain>
        <tissue evidence="12">Muscle</tissue>
    </source>
</reference>
<keyword evidence="5" id="KW-0966">Cell projection</keyword>
<keyword evidence="13" id="KW-1185">Reference proteome</keyword>